<sequence length="68" mass="7065">DRVSLRRGVVPAHHGGPPGRRPERVGGVPSYRCGAELRDLRVLGEAGGLRACGPRGGPHRGGSTCSQL</sequence>
<name>A0A6J4M507_9ACTN</name>
<reference evidence="2" key="1">
    <citation type="submission" date="2020-02" db="EMBL/GenBank/DDBJ databases">
        <authorList>
            <person name="Meier V. D."/>
        </authorList>
    </citation>
    <scope>NUCLEOTIDE SEQUENCE</scope>
    <source>
        <strain evidence="2">AVDCRST_MAG34</strain>
    </source>
</reference>
<gene>
    <name evidence="2" type="ORF">AVDCRST_MAG34-1724</name>
</gene>
<organism evidence="2">
    <name type="scientific">uncultured Nocardioidaceae bacterium</name>
    <dbReference type="NCBI Taxonomy" id="253824"/>
    <lineage>
        <taxon>Bacteria</taxon>
        <taxon>Bacillati</taxon>
        <taxon>Actinomycetota</taxon>
        <taxon>Actinomycetes</taxon>
        <taxon>Propionibacteriales</taxon>
        <taxon>Nocardioidaceae</taxon>
        <taxon>environmental samples</taxon>
    </lineage>
</organism>
<feature type="non-terminal residue" evidence="2">
    <location>
        <position position="68"/>
    </location>
</feature>
<dbReference type="AlphaFoldDB" id="A0A6J4M507"/>
<evidence type="ECO:0000256" key="1">
    <source>
        <dbReference type="SAM" id="MobiDB-lite"/>
    </source>
</evidence>
<proteinExistence type="predicted"/>
<evidence type="ECO:0000313" key="2">
    <source>
        <dbReference type="EMBL" id="CAA9350433.1"/>
    </source>
</evidence>
<dbReference type="EMBL" id="CADCUI010000037">
    <property type="protein sequence ID" value="CAA9350433.1"/>
    <property type="molecule type" value="Genomic_DNA"/>
</dbReference>
<accession>A0A6J4M507</accession>
<feature type="non-terminal residue" evidence="2">
    <location>
        <position position="1"/>
    </location>
</feature>
<feature type="region of interest" description="Disordered" evidence="1">
    <location>
        <begin position="1"/>
        <end position="27"/>
    </location>
</feature>
<protein>
    <submittedName>
        <fullName evidence="2">Uncharacterized protein</fullName>
    </submittedName>
</protein>